<evidence type="ECO:0000256" key="1">
    <source>
        <dbReference type="SAM" id="Phobius"/>
    </source>
</evidence>
<protein>
    <submittedName>
        <fullName evidence="2">Uncharacterized protein</fullName>
    </submittedName>
</protein>
<evidence type="ECO:0000313" key="2">
    <source>
        <dbReference type="EMBL" id="MQY07351.1"/>
    </source>
</evidence>
<reference evidence="2 3" key="1">
    <citation type="submission" date="2019-10" db="EMBL/GenBank/DDBJ databases">
        <title>Actinomadura rubteroloni sp. nov. and Actinomadura macrotermitis sp. nov., isolated from the gut of fungus growing-termite Macrotermes natalensis.</title>
        <authorList>
            <person name="Benndorf R."/>
            <person name="Martin K."/>
            <person name="Kuefner M."/>
            <person name="De Beer W."/>
            <person name="Kaster A.-K."/>
            <person name="Vollmers J."/>
            <person name="Poulsen M."/>
            <person name="Beemelmanns C."/>
        </authorList>
    </citation>
    <scope>NUCLEOTIDE SEQUENCE [LARGE SCALE GENOMIC DNA]</scope>
    <source>
        <strain evidence="2 3">RB68</strain>
    </source>
</reference>
<accession>A0A7K0C1K5</accession>
<keyword evidence="1" id="KW-0812">Transmembrane</keyword>
<dbReference type="Proteomes" id="UP000487268">
    <property type="component" value="Unassembled WGS sequence"/>
</dbReference>
<feature type="transmembrane region" description="Helical" evidence="1">
    <location>
        <begin position="46"/>
        <end position="70"/>
    </location>
</feature>
<keyword evidence="1" id="KW-0472">Membrane</keyword>
<dbReference type="AlphaFoldDB" id="A0A7K0C1K5"/>
<feature type="transmembrane region" description="Helical" evidence="1">
    <location>
        <begin position="77"/>
        <end position="96"/>
    </location>
</feature>
<comment type="caution">
    <text evidence="2">The sequence shown here is derived from an EMBL/GenBank/DDBJ whole genome shotgun (WGS) entry which is preliminary data.</text>
</comment>
<name>A0A7K0C1K5_9ACTN</name>
<sequence length="239" mass="24701">MRHVVRVAGGAVLALLVCGVLSVPLLLWPVGLGMAPDRRWMPGPPSLGLVVAVAVACAAVCLGGGVLLVVRGALAAGAGLAGGWGVAVLLSGGWLAGLAPDLYAPEGMYRAYADPFSALSVDEAAQRAQAELRGATGRDLPEQKARVGGCWTYDGGRRGLVEPPGSGMLEYRATLPTPPGQGQDEVDRIARRLARDHKPTGRSYEAAFQSRDGFVVQLLPGDGDTGVVVTVRSPCLRSV</sequence>
<dbReference type="EMBL" id="WEGH01000003">
    <property type="protein sequence ID" value="MQY07351.1"/>
    <property type="molecule type" value="Genomic_DNA"/>
</dbReference>
<evidence type="ECO:0000313" key="3">
    <source>
        <dbReference type="Proteomes" id="UP000487268"/>
    </source>
</evidence>
<dbReference type="OrthoDB" id="9890664at2"/>
<keyword evidence="3" id="KW-1185">Reference proteome</keyword>
<proteinExistence type="predicted"/>
<dbReference type="RefSeq" id="WP_153537085.1">
    <property type="nucleotide sequence ID" value="NZ_WEGH01000003.1"/>
</dbReference>
<keyword evidence="1" id="KW-1133">Transmembrane helix</keyword>
<organism evidence="2 3">
    <name type="scientific">Actinomadura macrotermitis</name>
    <dbReference type="NCBI Taxonomy" id="2585200"/>
    <lineage>
        <taxon>Bacteria</taxon>
        <taxon>Bacillati</taxon>
        <taxon>Actinomycetota</taxon>
        <taxon>Actinomycetes</taxon>
        <taxon>Streptosporangiales</taxon>
        <taxon>Thermomonosporaceae</taxon>
        <taxon>Actinomadura</taxon>
    </lineage>
</organism>
<gene>
    <name evidence="2" type="ORF">ACRB68_54510</name>
</gene>